<dbReference type="Pfam" id="PF03354">
    <property type="entry name" value="TerL_ATPase"/>
    <property type="match status" value="1"/>
</dbReference>
<dbReference type="Pfam" id="PF20441">
    <property type="entry name" value="TerL_nuclease"/>
    <property type="match status" value="1"/>
</dbReference>
<reference evidence="3 4" key="1">
    <citation type="submission" date="2017-08" db="EMBL/GenBank/DDBJ databases">
        <title>Infants hospitalized years apart are colonized by the same room-sourced microbial strains.</title>
        <authorList>
            <person name="Brooks B."/>
            <person name="Olm M.R."/>
            <person name="Firek B.A."/>
            <person name="Baker R."/>
            <person name="Thomas B.C."/>
            <person name="Morowitz M.J."/>
            <person name="Banfield J.F."/>
        </authorList>
    </citation>
    <scope>NUCLEOTIDE SEQUENCE [LARGE SCALE GENOMIC DNA]</scope>
    <source>
        <strain evidence="3">S2_005_002_R2_33</strain>
    </source>
</reference>
<feature type="domain" description="Terminase large subunit-like endonuclease" evidence="2">
    <location>
        <begin position="262"/>
        <end position="549"/>
    </location>
</feature>
<accession>A0A2W5QUW7</accession>
<evidence type="ECO:0000313" key="4">
    <source>
        <dbReference type="Proteomes" id="UP000249082"/>
    </source>
</evidence>
<evidence type="ECO:0000259" key="1">
    <source>
        <dbReference type="Pfam" id="PF03354"/>
    </source>
</evidence>
<dbReference type="InterPro" id="IPR005021">
    <property type="entry name" value="Terminase_largesu-like"/>
</dbReference>
<evidence type="ECO:0000259" key="2">
    <source>
        <dbReference type="Pfam" id="PF20441"/>
    </source>
</evidence>
<protein>
    <submittedName>
        <fullName evidence="3">Terminase</fullName>
    </submittedName>
</protein>
<dbReference type="InterPro" id="IPR046462">
    <property type="entry name" value="TerL_nuclease"/>
</dbReference>
<dbReference type="Gene3D" id="3.40.50.300">
    <property type="entry name" value="P-loop containing nucleotide triphosphate hydrolases"/>
    <property type="match status" value="1"/>
</dbReference>
<name>A0A2W5QUW7_9SPHN</name>
<dbReference type="InterPro" id="IPR027417">
    <property type="entry name" value="P-loop_NTPase"/>
</dbReference>
<dbReference type="PANTHER" id="PTHR41287:SF1">
    <property type="entry name" value="PROTEIN YMFN"/>
    <property type="match status" value="1"/>
</dbReference>
<organism evidence="3 4">
    <name type="scientific">Novosphingobium pentaromativorans</name>
    <dbReference type="NCBI Taxonomy" id="205844"/>
    <lineage>
        <taxon>Bacteria</taxon>
        <taxon>Pseudomonadati</taxon>
        <taxon>Pseudomonadota</taxon>
        <taxon>Alphaproteobacteria</taxon>
        <taxon>Sphingomonadales</taxon>
        <taxon>Sphingomonadaceae</taxon>
        <taxon>Novosphingobium</taxon>
    </lineage>
</organism>
<dbReference type="AlphaFoldDB" id="A0A2W5QUW7"/>
<dbReference type="InterPro" id="IPR046461">
    <property type="entry name" value="TerL_ATPase"/>
</dbReference>
<proteinExistence type="predicted"/>
<feature type="domain" description="Terminase large subunit-like ATPase" evidence="1">
    <location>
        <begin position="74"/>
        <end position="230"/>
    </location>
</feature>
<comment type="caution">
    <text evidence="3">The sequence shown here is derived from an EMBL/GenBank/DDBJ whole genome shotgun (WGS) entry which is preliminary data.</text>
</comment>
<evidence type="ECO:0000313" key="3">
    <source>
        <dbReference type="EMBL" id="PZQ55270.1"/>
    </source>
</evidence>
<gene>
    <name evidence="3" type="ORF">DI555_07935</name>
</gene>
<dbReference type="PANTHER" id="PTHR41287">
    <property type="match status" value="1"/>
</dbReference>
<dbReference type="GO" id="GO:0004519">
    <property type="term" value="F:endonuclease activity"/>
    <property type="evidence" value="ECO:0007669"/>
    <property type="project" value="InterPro"/>
</dbReference>
<dbReference type="Proteomes" id="UP000249082">
    <property type="component" value="Unassembled WGS sequence"/>
</dbReference>
<dbReference type="EMBL" id="QFPX01000006">
    <property type="protein sequence ID" value="PZQ55270.1"/>
    <property type="molecule type" value="Genomic_DNA"/>
</dbReference>
<sequence>MVTWSTACLDWKRRIRERRSLIPFSPLFPASAEAKMAIFTSLKIVDLGINPATGEHFTIGETAGEWLLDFAAAIFGAYDPETGEQKIRKGLLLVSKKNTKSTIAAGIMLTELIAGWRPSDENLILAPTIEVAGNSFKPACDMIRNDEELDALLHIQEHVRLITNRNTKATLKVVAADSATVSGKKASRVLIDELWLFGKKANADGMFREATGGQVSRPEGYTLYLTTQSDAPPAGVFKDMLNYARDVRDGVIEDPEFLAVLYEYPEEMMAADEHLDPENFYITNPNLGRSVSQKWLLSEFRQVENAEDGTKQVFFAKHLNVEIGVGLRHDAWIGATYWEQAKAPAAVWDGTLEHMLEICEVMVAGGDGGGLDDLLGLALLGRHRITKQWLLWCRAWAQLDVFERRKDIVSNLNDFIAEGTLVKCTSPTQDLIEVADILERVRDAGLFPEQAAIGLDPQGITALVDELAGRGFSAEQMLAISQGFRLSSAVWGMERKLKDGTLLHAGQRLMAWCAGNAKSEQRGNAVLITKQVAGKAKIDPLIASFDAVMLMTRNPEGSGGGMDDYLAAMKARAA</sequence>